<dbReference type="RefSeq" id="WP_093207695.1">
    <property type="nucleotide sequence ID" value="NZ_FNGS01000009.1"/>
</dbReference>
<proteinExistence type="predicted"/>
<dbReference type="SUPFAM" id="SSF51556">
    <property type="entry name" value="Metallo-dependent hydrolases"/>
    <property type="match status" value="1"/>
</dbReference>
<dbReference type="AlphaFoldDB" id="A0A1G9W675"/>
<feature type="region of interest" description="Disordered" evidence="1">
    <location>
        <begin position="458"/>
        <end position="485"/>
    </location>
</feature>
<dbReference type="InterPro" id="IPR032466">
    <property type="entry name" value="Metal_Hydrolase"/>
</dbReference>
<organism evidence="3 4">
    <name type="scientific">Siphonobacter aquaeclarae</name>
    <dbReference type="NCBI Taxonomy" id="563176"/>
    <lineage>
        <taxon>Bacteria</taxon>
        <taxon>Pseudomonadati</taxon>
        <taxon>Bacteroidota</taxon>
        <taxon>Cytophagia</taxon>
        <taxon>Cytophagales</taxon>
        <taxon>Cytophagaceae</taxon>
        <taxon>Siphonobacter</taxon>
    </lineage>
</organism>
<dbReference type="InterPro" id="IPR050378">
    <property type="entry name" value="Metallo-dep_Hydrolases_sf"/>
</dbReference>
<dbReference type="Pfam" id="PF07969">
    <property type="entry name" value="Amidohydro_3"/>
    <property type="match status" value="1"/>
</dbReference>
<evidence type="ECO:0000313" key="4">
    <source>
        <dbReference type="Proteomes" id="UP000198901"/>
    </source>
</evidence>
<dbReference type="SUPFAM" id="SSF51338">
    <property type="entry name" value="Composite domain of metallo-dependent hydrolases"/>
    <property type="match status" value="1"/>
</dbReference>
<dbReference type="EMBL" id="FNGS01000009">
    <property type="protein sequence ID" value="SDM79989.1"/>
    <property type="molecule type" value="Genomic_DNA"/>
</dbReference>
<protein>
    <submittedName>
        <fullName evidence="3">Dihydroorotase</fullName>
    </submittedName>
</protein>
<gene>
    <name evidence="3" type="ORF">SAMN04488090_4265</name>
</gene>
<dbReference type="GO" id="GO:0016810">
    <property type="term" value="F:hydrolase activity, acting on carbon-nitrogen (but not peptide) bonds"/>
    <property type="evidence" value="ECO:0007669"/>
    <property type="project" value="InterPro"/>
</dbReference>
<dbReference type="Proteomes" id="UP000198901">
    <property type="component" value="Unassembled WGS sequence"/>
</dbReference>
<name>A0A1G9W675_9BACT</name>
<dbReference type="PROSITE" id="PS51257">
    <property type="entry name" value="PROKAR_LIPOPROTEIN"/>
    <property type="match status" value="1"/>
</dbReference>
<dbReference type="PANTHER" id="PTHR11647:SF1">
    <property type="entry name" value="COLLAPSIN RESPONSE MEDIATOR PROTEIN"/>
    <property type="match status" value="1"/>
</dbReference>
<dbReference type="InterPro" id="IPR011059">
    <property type="entry name" value="Metal-dep_hydrolase_composite"/>
</dbReference>
<dbReference type="PANTHER" id="PTHR11647">
    <property type="entry name" value="HYDRANTOINASE/DIHYDROPYRIMIDINASE FAMILY MEMBER"/>
    <property type="match status" value="1"/>
</dbReference>
<feature type="domain" description="Amidohydrolase 3" evidence="2">
    <location>
        <begin position="348"/>
        <end position="453"/>
    </location>
</feature>
<dbReference type="OrthoDB" id="9775607at2"/>
<evidence type="ECO:0000313" key="3">
    <source>
        <dbReference type="EMBL" id="SDM79989.1"/>
    </source>
</evidence>
<accession>A0A1G9W675</accession>
<sequence length="485" mass="53223">MNRREAINRLSLSTAAVLTGCLSSTSKPSSEGDTFPIVIENGKVFTDGKLLLRNVGITAEGRIHLSESPLAGAEVVDATGCIVSPGFIDILADGPKDLSENYRIFEQFKLTDGVTTTLQLHGGRDNPSDYHRFFDPKPHYTNYGVGIYVMGVRGIAETIPDRLKHVEKMLEEGALSVSHSLEYQPTPYNEVRAYAQLAKKYNRPMFLHLRYSSREQELAGVKEGIRLAKETGVRMHLDHLHSTGGTFHMEQALELIGKARQSGLEITTCVYPYSYWATYVHSKRFDDGWMERYGLGYQDLRLVGTNKRLTPESFAYYRKHPGYLVAVPDGAMPFDKTIDLALQTDFCLIGSDGGIVSVESANSHPRGAGCFATALAHARRINMPLEKILPKMTTLPAKLVRPALKGRGEIAEGAIADITVFDPEKVDGLATVENPNQQSAGIRAVILNGEVAYADGKIRGEKGKPIRNPRPAPNKPVAARASGRA</sequence>
<keyword evidence="4" id="KW-1185">Reference proteome</keyword>
<evidence type="ECO:0000259" key="2">
    <source>
        <dbReference type="Pfam" id="PF07969"/>
    </source>
</evidence>
<dbReference type="InterPro" id="IPR013108">
    <property type="entry name" value="Amidohydro_3"/>
</dbReference>
<dbReference type="Gene3D" id="3.20.20.140">
    <property type="entry name" value="Metal-dependent hydrolases"/>
    <property type="match status" value="1"/>
</dbReference>
<dbReference type="Gene3D" id="2.30.40.10">
    <property type="entry name" value="Urease, subunit C, domain 1"/>
    <property type="match status" value="1"/>
</dbReference>
<reference evidence="3 4" key="1">
    <citation type="submission" date="2016-10" db="EMBL/GenBank/DDBJ databases">
        <authorList>
            <person name="de Groot N.N."/>
        </authorList>
    </citation>
    <scope>NUCLEOTIDE SEQUENCE [LARGE SCALE GENOMIC DNA]</scope>
    <source>
        <strain evidence="3 4">DSM 21668</strain>
    </source>
</reference>
<evidence type="ECO:0000256" key="1">
    <source>
        <dbReference type="SAM" id="MobiDB-lite"/>
    </source>
</evidence>